<protein>
    <recommendedName>
        <fullName evidence="2">PH domain-containing protein</fullName>
    </recommendedName>
</protein>
<evidence type="ECO:0000313" key="3">
    <source>
        <dbReference type="EMBL" id="CAE8636050.1"/>
    </source>
</evidence>
<dbReference type="PROSITE" id="PS50003">
    <property type="entry name" value="PH_DOMAIN"/>
    <property type="match status" value="1"/>
</dbReference>
<keyword evidence="5" id="KW-1185">Reference proteome</keyword>
<comment type="caution">
    <text evidence="3">The sequence shown here is derived from an EMBL/GenBank/DDBJ whole genome shotgun (WGS) entry which is preliminary data.</text>
</comment>
<dbReference type="InterPro" id="IPR011993">
    <property type="entry name" value="PH-like_dom_sf"/>
</dbReference>
<dbReference type="Gene3D" id="2.30.29.30">
    <property type="entry name" value="Pleckstrin-homology domain (PH domain)/Phosphotyrosine-binding domain (PTB)"/>
    <property type="match status" value="1"/>
</dbReference>
<feature type="non-terminal residue" evidence="3">
    <location>
        <position position="1"/>
    </location>
</feature>
<dbReference type="Proteomes" id="UP000654075">
    <property type="component" value="Unassembled WGS sequence"/>
</dbReference>
<feature type="region of interest" description="Disordered" evidence="1">
    <location>
        <begin position="203"/>
        <end position="251"/>
    </location>
</feature>
<dbReference type="OrthoDB" id="473305at2759"/>
<feature type="non-terminal residue" evidence="3">
    <location>
        <position position="251"/>
    </location>
</feature>
<dbReference type="AlphaFoldDB" id="A0A813HDT7"/>
<name>A0A813HDT7_POLGL</name>
<evidence type="ECO:0000259" key="2">
    <source>
        <dbReference type="PROSITE" id="PS50003"/>
    </source>
</evidence>
<sequence length="251" mass="28340">AEHTYQAKSEDEVTEWVNGITQSLSKARERFQTHMEFLGQGSTAYKYNYSNSKRMRRHFWIDEEKVELLWAKSRTEEAQSMSLKDCVGIIFGPMTTTFQRCTTLEDPPWCCFSLLFPDRTLDLAVGPTSITAWYLGLQHLLMEKSAACVLAISEAQFVFRTVFHKLRDSAHRQGFTIWTYVVRQLRALSKDPAFREALNKISSGLVPPSKAPASTPSPQVSEDEAKAERKRAKAERKSLKVEGGAAPAAAE</sequence>
<evidence type="ECO:0000313" key="4">
    <source>
        <dbReference type="EMBL" id="CAE8718554.1"/>
    </source>
</evidence>
<organism evidence="3 5">
    <name type="scientific">Polarella glacialis</name>
    <name type="common">Dinoflagellate</name>
    <dbReference type="NCBI Taxonomy" id="89957"/>
    <lineage>
        <taxon>Eukaryota</taxon>
        <taxon>Sar</taxon>
        <taxon>Alveolata</taxon>
        <taxon>Dinophyceae</taxon>
        <taxon>Suessiales</taxon>
        <taxon>Suessiaceae</taxon>
        <taxon>Polarella</taxon>
    </lineage>
</organism>
<evidence type="ECO:0000313" key="5">
    <source>
        <dbReference type="Proteomes" id="UP000654075"/>
    </source>
</evidence>
<accession>A0A813HDT7</accession>
<feature type="domain" description="PH" evidence="2">
    <location>
        <begin position="1"/>
        <end position="25"/>
    </location>
</feature>
<dbReference type="EMBL" id="CAJNNV010031400">
    <property type="protein sequence ID" value="CAE8636050.1"/>
    <property type="molecule type" value="Genomic_DNA"/>
</dbReference>
<feature type="compositionally biased region" description="Low complexity" evidence="1">
    <location>
        <begin position="207"/>
        <end position="218"/>
    </location>
</feature>
<proteinExistence type="predicted"/>
<dbReference type="Proteomes" id="UP000626109">
    <property type="component" value="Unassembled WGS sequence"/>
</dbReference>
<dbReference type="InterPro" id="IPR001849">
    <property type="entry name" value="PH_domain"/>
</dbReference>
<evidence type="ECO:0000256" key="1">
    <source>
        <dbReference type="SAM" id="MobiDB-lite"/>
    </source>
</evidence>
<reference evidence="3" key="1">
    <citation type="submission" date="2021-02" db="EMBL/GenBank/DDBJ databases">
        <authorList>
            <person name="Dougan E. K."/>
            <person name="Rhodes N."/>
            <person name="Thang M."/>
            <person name="Chan C."/>
        </authorList>
    </citation>
    <scope>NUCLEOTIDE SEQUENCE</scope>
</reference>
<dbReference type="EMBL" id="CAJNNW010033384">
    <property type="protein sequence ID" value="CAE8718554.1"/>
    <property type="molecule type" value="Genomic_DNA"/>
</dbReference>
<gene>
    <name evidence="3" type="ORF">PGLA1383_LOCUS51590</name>
    <name evidence="4" type="ORF">PGLA2088_LOCUS40134</name>
</gene>
<dbReference type="SUPFAM" id="SSF50729">
    <property type="entry name" value="PH domain-like"/>
    <property type="match status" value="1"/>
</dbReference>